<reference evidence="2 3" key="1">
    <citation type="submission" date="2020-04" db="EMBL/GenBank/DDBJ databases">
        <authorList>
            <person name="Depoorter E."/>
        </authorList>
    </citation>
    <scope>NUCLEOTIDE SEQUENCE [LARGE SCALE GENOMIC DNA]</scope>
    <source>
        <strain evidence="2 3">BCC0217</strain>
    </source>
</reference>
<evidence type="ECO:0000256" key="1">
    <source>
        <dbReference type="SAM" id="Phobius"/>
    </source>
</evidence>
<dbReference type="Proteomes" id="UP000494301">
    <property type="component" value="Unassembled WGS sequence"/>
</dbReference>
<gene>
    <name evidence="2" type="ORF">BLA3211_01991</name>
</gene>
<dbReference type="EMBL" id="CABWIL020000006">
    <property type="protein sequence ID" value="CAB3962921.1"/>
    <property type="molecule type" value="Genomic_DNA"/>
</dbReference>
<organism evidence="2 3">
    <name type="scientific">Burkholderia aenigmatica</name>
    <dbReference type="NCBI Taxonomy" id="2015348"/>
    <lineage>
        <taxon>Bacteria</taxon>
        <taxon>Pseudomonadati</taxon>
        <taxon>Pseudomonadota</taxon>
        <taxon>Betaproteobacteria</taxon>
        <taxon>Burkholderiales</taxon>
        <taxon>Burkholderiaceae</taxon>
        <taxon>Burkholderia</taxon>
        <taxon>Burkholderia cepacia complex</taxon>
    </lineage>
</organism>
<protein>
    <submittedName>
        <fullName evidence="2">Uncharacterized protein</fullName>
    </submittedName>
</protein>
<keyword evidence="1" id="KW-1133">Transmembrane helix</keyword>
<dbReference type="RefSeq" id="WP_164462658.1">
    <property type="nucleotide sequence ID" value="NZ_CABVQF010000059.1"/>
</dbReference>
<accession>A0A6J5ITT8</accession>
<feature type="transmembrane region" description="Helical" evidence="1">
    <location>
        <begin position="6"/>
        <end position="24"/>
    </location>
</feature>
<proteinExistence type="predicted"/>
<dbReference type="AlphaFoldDB" id="A0A6J5ITT8"/>
<evidence type="ECO:0000313" key="3">
    <source>
        <dbReference type="Proteomes" id="UP000494301"/>
    </source>
</evidence>
<keyword evidence="1" id="KW-0812">Transmembrane</keyword>
<evidence type="ECO:0000313" key="2">
    <source>
        <dbReference type="EMBL" id="CAB3962921.1"/>
    </source>
</evidence>
<sequence length="55" mass="5676">MMQVRYVVIALSAVGAAVVAAMLLDGLGIGHVRIYFGADPLVCTVPTETSRGATL</sequence>
<name>A0A6J5ITT8_9BURK</name>
<keyword evidence="1" id="KW-0472">Membrane</keyword>